<feature type="region of interest" description="Disordered" evidence="1">
    <location>
        <begin position="27"/>
        <end position="75"/>
    </location>
</feature>
<gene>
    <name evidence="2" type="ORF">HPHPP2_1118</name>
</gene>
<dbReference type="PATRIC" id="fig|992073.3.peg.1094"/>
<reference evidence="2 3" key="1">
    <citation type="journal article" date="2013" name="Pathog. Dis.">
        <title>Genome sequences of 65 Helicobacter pylori strains isolated from asymptomatic individuals and patients with gastric cancer, peptic ulcer disease, or gastritis.</title>
        <authorList>
            <person name="Blanchard T.G."/>
            <person name="Czinn S.J."/>
            <person name="Correa P."/>
            <person name="Nakazawa T."/>
            <person name="Keelan M."/>
            <person name="Morningstar L."/>
            <person name="Santana-Cruz I."/>
            <person name="Maroo A."/>
            <person name="McCracken C."/>
            <person name="Shefchek K."/>
            <person name="Daugherty S."/>
            <person name="Song Y."/>
            <person name="Fraser C.M."/>
            <person name="Fricke W.F."/>
        </authorList>
    </citation>
    <scope>NUCLEOTIDE SEQUENCE [LARGE SCALE GENOMIC DNA]</scope>
    <source>
        <strain evidence="2 3">Hp P-2</strain>
    </source>
</reference>
<name>I9W335_HELPX</name>
<dbReference type="EMBL" id="AKPJ01000001">
    <property type="protein sequence ID" value="EJC00397.1"/>
    <property type="molecule type" value="Genomic_DNA"/>
</dbReference>
<evidence type="ECO:0000256" key="1">
    <source>
        <dbReference type="SAM" id="MobiDB-lite"/>
    </source>
</evidence>
<feature type="compositionally biased region" description="Polar residues" evidence="1">
    <location>
        <begin position="33"/>
        <end position="57"/>
    </location>
</feature>
<protein>
    <submittedName>
        <fullName evidence="2">Uncharacterized protein</fullName>
    </submittedName>
</protein>
<dbReference type="AlphaFoldDB" id="I9W335"/>
<evidence type="ECO:0000313" key="2">
    <source>
        <dbReference type="EMBL" id="EJC00397.1"/>
    </source>
</evidence>
<dbReference type="Proteomes" id="UP000004326">
    <property type="component" value="Unassembled WGS sequence"/>
</dbReference>
<accession>I9W335</accession>
<sequence length="75" mass="8438">MNNLNNLSDEQINGMIDYLQNILMERGGLKQEPPQNSNYSHNLEETNAQRTQATQENSESKEALLKAKSGSNQLC</sequence>
<comment type="caution">
    <text evidence="2">The sequence shown here is derived from an EMBL/GenBank/DDBJ whole genome shotgun (WGS) entry which is preliminary data.</text>
</comment>
<organism evidence="2 3">
    <name type="scientific">Helicobacter pylori Hp P-2</name>
    <dbReference type="NCBI Taxonomy" id="992073"/>
    <lineage>
        <taxon>Bacteria</taxon>
        <taxon>Pseudomonadati</taxon>
        <taxon>Campylobacterota</taxon>
        <taxon>Epsilonproteobacteria</taxon>
        <taxon>Campylobacterales</taxon>
        <taxon>Helicobacteraceae</taxon>
        <taxon>Helicobacter</taxon>
    </lineage>
</organism>
<evidence type="ECO:0000313" key="3">
    <source>
        <dbReference type="Proteomes" id="UP000004326"/>
    </source>
</evidence>
<proteinExistence type="predicted"/>